<evidence type="ECO:0000259" key="5">
    <source>
        <dbReference type="Pfam" id="PF02782"/>
    </source>
</evidence>
<evidence type="ECO:0008006" key="8">
    <source>
        <dbReference type="Google" id="ProtNLM"/>
    </source>
</evidence>
<dbReference type="InterPro" id="IPR018485">
    <property type="entry name" value="FGGY_C"/>
</dbReference>
<evidence type="ECO:0000313" key="6">
    <source>
        <dbReference type="EMBL" id="KAJ3036118.1"/>
    </source>
</evidence>
<keyword evidence="7" id="KW-1185">Reference proteome</keyword>
<dbReference type="Proteomes" id="UP001212841">
    <property type="component" value="Unassembled WGS sequence"/>
</dbReference>
<dbReference type="GO" id="GO:0005737">
    <property type="term" value="C:cytoplasm"/>
    <property type="evidence" value="ECO:0007669"/>
    <property type="project" value="TreeGrafter"/>
</dbReference>
<dbReference type="CDD" id="cd07782">
    <property type="entry name" value="ASKHA_NBD_FGGY_D-RBK"/>
    <property type="match status" value="1"/>
</dbReference>
<dbReference type="GO" id="GO:0019321">
    <property type="term" value="P:pentose metabolic process"/>
    <property type="evidence" value="ECO:0007669"/>
    <property type="project" value="TreeGrafter"/>
</dbReference>
<protein>
    <recommendedName>
        <fullName evidence="8">FGGY carbohydrate kinase domain-containing protein</fullName>
    </recommendedName>
</protein>
<feature type="non-terminal residue" evidence="6">
    <location>
        <position position="476"/>
    </location>
</feature>
<dbReference type="InterPro" id="IPR043129">
    <property type="entry name" value="ATPase_NBD"/>
</dbReference>
<comment type="similarity">
    <text evidence="1">Belongs to the FGGY kinase family.</text>
</comment>
<dbReference type="InterPro" id="IPR018484">
    <property type="entry name" value="FGGY_N"/>
</dbReference>
<dbReference type="Pfam" id="PF00370">
    <property type="entry name" value="FGGY_N"/>
    <property type="match status" value="1"/>
</dbReference>
<sequence length="476" mass="50621">MTDRYFIGVDVGTSSARAAVCDSRGKLLASATAPITIYEPKASYYEQSSEEIWAKCCQCVRIAVRDSRVPVTDIKGIGFDATCSLVALDEMLEPVSVSPSNERQQNVIMWMDHRATAEAQIMTNTGHAVLRNTGGKISPEMSAAKLLWLHTHNPTSFTHTAHFIELPDFLTAKATGSLRRSVGLEGVVEEKFKRFGGSEPCLPGESIGVLGEEVKRSMGLEGSGEVAVGGSLIDAYSGALGTLGVSLHSNSPASVNSLSNRMAVICGTSSCHIAVAPEQHFVPGVWGPYASVLLKDFHCAEGGQSATGKSLDFALSLHPYFPTLQTLASKSNTSIYSYLNNHLQHLAKERNLPSEAFLTKDLHVSPDFHGNRSPFADPNVRGAIVGLGLDASLDALATFYLATIQALVYGTRHIISTLNENGYKIDTLFLSGGLTKNALFVKTMADGTGCEVVLPREEDAVLLGSAMLGAAAAGGL</sequence>
<accession>A0AAD5S3P9</accession>
<name>A0AAD5S3P9_9FUNG</name>
<keyword evidence="2" id="KW-0808">Transferase</keyword>
<keyword evidence="3" id="KW-0418">Kinase</keyword>
<comment type="caution">
    <text evidence="6">The sequence shown here is derived from an EMBL/GenBank/DDBJ whole genome shotgun (WGS) entry which is preliminary data.</text>
</comment>
<dbReference type="InterPro" id="IPR006003">
    <property type="entry name" value="FGGY_RbtK-like"/>
</dbReference>
<evidence type="ECO:0000256" key="3">
    <source>
        <dbReference type="ARBA" id="ARBA00022777"/>
    </source>
</evidence>
<dbReference type="PIRSF" id="PIRSF000538">
    <property type="entry name" value="GlpK"/>
    <property type="match status" value="1"/>
</dbReference>
<evidence type="ECO:0000256" key="1">
    <source>
        <dbReference type="ARBA" id="ARBA00009156"/>
    </source>
</evidence>
<evidence type="ECO:0000313" key="7">
    <source>
        <dbReference type="Proteomes" id="UP001212841"/>
    </source>
</evidence>
<feature type="domain" description="Carbohydrate kinase FGGY N-terminal" evidence="4">
    <location>
        <begin position="5"/>
        <end position="177"/>
    </location>
</feature>
<dbReference type="PANTHER" id="PTHR43435">
    <property type="entry name" value="RIBULOKINASE"/>
    <property type="match status" value="1"/>
</dbReference>
<dbReference type="Gene3D" id="3.30.420.40">
    <property type="match status" value="2"/>
</dbReference>
<proteinExistence type="inferred from homology"/>
<organism evidence="6 7">
    <name type="scientific">Rhizophlyctis rosea</name>
    <dbReference type="NCBI Taxonomy" id="64517"/>
    <lineage>
        <taxon>Eukaryota</taxon>
        <taxon>Fungi</taxon>
        <taxon>Fungi incertae sedis</taxon>
        <taxon>Chytridiomycota</taxon>
        <taxon>Chytridiomycota incertae sedis</taxon>
        <taxon>Chytridiomycetes</taxon>
        <taxon>Rhizophlyctidales</taxon>
        <taxon>Rhizophlyctidaceae</taxon>
        <taxon>Rhizophlyctis</taxon>
    </lineage>
</organism>
<evidence type="ECO:0000256" key="2">
    <source>
        <dbReference type="ARBA" id="ARBA00022679"/>
    </source>
</evidence>
<dbReference type="AlphaFoldDB" id="A0AAD5S3P9"/>
<dbReference type="EMBL" id="JADGJD010001972">
    <property type="protein sequence ID" value="KAJ3036118.1"/>
    <property type="molecule type" value="Genomic_DNA"/>
</dbReference>
<dbReference type="SUPFAM" id="SSF53067">
    <property type="entry name" value="Actin-like ATPase domain"/>
    <property type="match status" value="2"/>
</dbReference>
<dbReference type="PANTHER" id="PTHR43435:SF4">
    <property type="entry name" value="FGGY CARBOHYDRATE KINASE DOMAIN-CONTAINING PROTEIN"/>
    <property type="match status" value="1"/>
</dbReference>
<gene>
    <name evidence="6" type="ORF">HK097_003925</name>
</gene>
<dbReference type="GO" id="GO:0019150">
    <property type="term" value="F:D-ribulokinase activity"/>
    <property type="evidence" value="ECO:0007669"/>
    <property type="project" value="TreeGrafter"/>
</dbReference>
<reference evidence="6" key="1">
    <citation type="submission" date="2020-05" db="EMBL/GenBank/DDBJ databases">
        <title>Phylogenomic resolution of chytrid fungi.</title>
        <authorList>
            <person name="Stajich J.E."/>
            <person name="Amses K."/>
            <person name="Simmons R."/>
            <person name="Seto K."/>
            <person name="Myers J."/>
            <person name="Bonds A."/>
            <person name="Quandt C.A."/>
            <person name="Barry K."/>
            <person name="Liu P."/>
            <person name="Grigoriev I."/>
            <person name="Longcore J.E."/>
            <person name="James T.Y."/>
        </authorList>
    </citation>
    <scope>NUCLEOTIDE SEQUENCE</scope>
    <source>
        <strain evidence="6">JEL0318</strain>
    </source>
</reference>
<dbReference type="Pfam" id="PF02782">
    <property type="entry name" value="FGGY_C"/>
    <property type="match status" value="1"/>
</dbReference>
<feature type="domain" description="Carbohydrate kinase FGGY C-terminal" evidence="5">
    <location>
        <begin position="262"/>
        <end position="473"/>
    </location>
</feature>
<evidence type="ECO:0000259" key="4">
    <source>
        <dbReference type="Pfam" id="PF00370"/>
    </source>
</evidence>
<dbReference type="InterPro" id="IPR000577">
    <property type="entry name" value="Carb_kinase_FGGY"/>
</dbReference>